<evidence type="ECO:0000256" key="1">
    <source>
        <dbReference type="ARBA" id="ARBA00022723"/>
    </source>
</evidence>
<evidence type="ECO:0000313" key="3">
    <source>
        <dbReference type="Proteomes" id="UP000688137"/>
    </source>
</evidence>
<organism evidence="2 3">
    <name type="scientific">Paramecium primaurelia</name>
    <dbReference type="NCBI Taxonomy" id="5886"/>
    <lineage>
        <taxon>Eukaryota</taxon>
        <taxon>Sar</taxon>
        <taxon>Alveolata</taxon>
        <taxon>Ciliophora</taxon>
        <taxon>Intramacronucleata</taxon>
        <taxon>Oligohymenophorea</taxon>
        <taxon>Peniculida</taxon>
        <taxon>Parameciidae</taxon>
        <taxon>Paramecium</taxon>
    </lineage>
</organism>
<dbReference type="InterPro" id="IPR050230">
    <property type="entry name" value="CALM/Myosin/TropC-like"/>
</dbReference>
<protein>
    <submittedName>
        <fullName evidence="2">Uncharacterized protein</fullName>
    </submittedName>
</protein>
<sequence length="145" mass="17105">MSLEVKNAHRQAFKEIFSMKAVEGKLDKKGLADLFIMIDYKIPQDQFDEMVQRIFGKKEQIGFEEFLKIFNLKLTDYTFNDVRNAFKLLAKDDDRYIPLEKIKKVLLKNNVPAEEVEFLCHQLDPFTDTMKRVNYAEFLKSLSNV</sequence>
<reference evidence="2" key="1">
    <citation type="submission" date="2021-01" db="EMBL/GenBank/DDBJ databases">
        <authorList>
            <consortium name="Genoscope - CEA"/>
            <person name="William W."/>
        </authorList>
    </citation>
    <scope>NUCLEOTIDE SEQUENCE</scope>
</reference>
<dbReference type="OMA" id="YFREIFN"/>
<dbReference type="PANTHER" id="PTHR23048:SF0">
    <property type="entry name" value="CALMODULIN LIKE 3"/>
    <property type="match status" value="1"/>
</dbReference>
<dbReference type="GO" id="GO:0016460">
    <property type="term" value="C:myosin II complex"/>
    <property type="evidence" value="ECO:0007669"/>
    <property type="project" value="TreeGrafter"/>
</dbReference>
<comment type="caution">
    <text evidence="2">The sequence shown here is derived from an EMBL/GenBank/DDBJ whole genome shotgun (WGS) entry which is preliminary data.</text>
</comment>
<gene>
    <name evidence="2" type="ORF">PPRIM_AZ9-3.1.T0120270</name>
</gene>
<dbReference type="GO" id="GO:0046872">
    <property type="term" value="F:metal ion binding"/>
    <property type="evidence" value="ECO:0007669"/>
    <property type="project" value="UniProtKB-KW"/>
</dbReference>
<dbReference type="PANTHER" id="PTHR23048">
    <property type="entry name" value="MYOSIN LIGHT CHAIN 1, 3"/>
    <property type="match status" value="1"/>
</dbReference>
<accession>A0A8S1K2T7</accession>
<evidence type="ECO:0000313" key="2">
    <source>
        <dbReference type="EMBL" id="CAD8047989.1"/>
    </source>
</evidence>
<keyword evidence="3" id="KW-1185">Reference proteome</keyword>
<dbReference type="Proteomes" id="UP000688137">
    <property type="component" value="Unassembled WGS sequence"/>
</dbReference>
<keyword evidence="1" id="KW-0479">Metal-binding</keyword>
<dbReference type="AlphaFoldDB" id="A0A8S1K2T7"/>
<name>A0A8S1K2T7_PARPR</name>
<proteinExistence type="predicted"/>
<dbReference type="EMBL" id="CAJJDM010000009">
    <property type="protein sequence ID" value="CAD8047989.1"/>
    <property type="molecule type" value="Genomic_DNA"/>
</dbReference>